<dbReference type="InterPro" id="IPR016181">
    <property type="entry name" value="Acyl_CoA_acyltransferase"/>
</dbReference>
<dbReference type="EMBL" id="JALIRP010000004">
    <property type="protein sequence ID" value="MCJ8012331.1"/>
    <property type="molecule type" value="Genomic_DNA"/>
</dbReference>
<organism evidence="5 6">
    <name type="scientific">Paenibacillus mangrovi</name>
    <dbReference type="NCBI Taxonomy" id="2931978"/>
    <lineage>
        <taxon>Bacteria</taxon>
        <taxon>Bacillati</taxon>
        <taxon>Bacillota</taxon>
        <taxon>Bacilli</taxon>
        <taxon>Bacillales</taxon>
        <taxon>Paenibacillaceae</taxon>
        <taxon>Paenibacillus</taxon>
    </lineage>
</organism>
<evidence type="ECO:0000259" key="4">
    <source>
        <dbReference type="PROSITE" id="PS51186"/>
    </source>
</evidence>
<dbReference type="Proteomes" id="UP001139347">
    <property type="component" value="Unassembled WGS sequence"/>
</dbReference>
<dbReference type="GO" id="GO:0005737">
    <property type="term" value="C:cytoplasm"/>
    <property type="evidence" value="ECO:0007669"/>
    <property type="project" value="TreeGrafter"/>
</dbReference>
<dbReference type="InterPro" id="IPR051531">
    <property type="entry name" value="N-acetyltransferase"/>
</dbReference>
<dbReference type="PANTHER" id="PTHR43792">
    <property type="entry name" value="GNAT FAMILY, PUTATIVE (AFU_ORTHOLOGUE AFUA_3G00765)-RELATED-RELATED"/>
    <property type="match status" value="1"/>
</dbReference>
<dbReference type="SUPFAM" id="SSF55729">
    <property type="entry name" value="Acyl-CoA N-acyltransferases (Nat)"/>
    <property type="match status" value="1"/>
</dbReference>
<accession>A0A9X2B2H3</accession>
<dbReference type="Pfam" id="PF13302">
    <property type="entry name" value="Acetyltransf_3"/>
    <property type="match status" value="1"/>
</dbReference>
<dbReference type="PROSITE" id="PS51186">
    <property type="entry name" value="GNAT"/>
    <property type="match status" value="1"/>
</dbReference>
<evidence type="ECO:0000256" key="2">
    <source>
        <dbReference type="ARBA" id="ARBA00023315"/>
    </source>
</evidence>
<comment type="caution">
    <text evidence="5">The sequence shown here is derived from an EMBL/GenBank/DDBJ whole genome shotgun (WGS) entry which is preliminary data.</text>
</comment>
<name>A0A9X2B2H3_9BACL</name>
<keyword evidence="2" id="KW-0012">Acyltransferase</keyword>
<evidence type="ECO:0000313" key="5">
    <source>
        <dbReference type="EMBL" id="MCJ8012331.1"/>
    </source>
</evidence>
<dbReference type="Gene3D" id="3.40.630.30">
    <property type="match status" value="1"/>
</dbReference>
<dbReference type="RefSeq" id="WP_244725136.1">
    <property type="nucleotide sequence ID" value="NZ_JALIRP010000004.1"/>
</dbReference>
<feature type="domain" description="N-acetyltransferase" evidence="4">
    <location>
        <begin position="7"/>
        <end position="172"/>
    </location>
</feature>
<proteinExistence type="inferred from homology"/>
<keyword evidence="6" id="KW-1185">Reference proteome</keyword>
<comment type="similarity">
    <text evidence="3">Belongs to the acetyltransferase family. RimJ subfamily.</text>
</comment>
<dbReference type="GO" id="GO:0008999">
    <property type="term" value="F:protein-N-terminal-alanine acetyltransferase activity"/>
    <property type="evidence" value="ECO:0007669"/>
    <property type="project" value="TreeGrafter"/>
</dbReference>
<keyword evidence="1" id="KW-0808">Transferase</keyword>
<protein>
    <submittedName>
        <fullName evidence="5">GNAT family N-acetyltransferase</fullName>
    </submittedName>
</protein>
<dbReference type="AlphaFoldDB" id="A0A9X2B2H3"/>
<sequence length="181" mass="20938">MIKGNNIYIRPLNIEDAVELLRLETENREIFEKFSMTRSNDFYTMENQIKRITKNQETMLEGQEYNFGIFINNNDKLIGTISLFQVIRGSLQNAIIGYFLDERSNGKGYATEAVKLVIDYAFNELMLHRIEAGVMPHNIASMRVLEKAGFHKEGISQKNVKINGIWEDHQVLAIINPHDQM</sequence>
<dbReference type="InterPro" id="IPR000182">
    <property type="entry name" value="GNAT_dom"/>
</dbReference>
<evidence type="ECO:0000313" key="6">
    <source>
        <dbReference type="Proteomes" id="UP001139347"/>
    </source>
</evidence>
<evidence type="ECO:0000256" key="3">
    <source>
        <dbReference type="ARBA" id="ARBA00038502"/>
    </source>
</evidence>
<dbReference type="PANTHER" id="PTHR43792:SF8">
    <property type="entry name" value="[RIBOSOMAL PROTEIN US5]-ALANINE N-ACETYLTRANSFERASE"/>
    <property type="match status" value="1"/>
</dbReference>
<reference evidence="5" key="1">
    <citation type="submission" date="2022-04" db="EMBL/GenBank/DDBJ databases">
        <title>Paenibacillus mangrovi sp. nov., a novel endophytic bacterium isolated from bark of Kandelia candel.</title>
        <authorList>
            <person name="Tuo L."/>
        </authorList>
    </citation>
    <scope>NUCLEOTIDE SEQUENCE</scope>
    <source>
        <strain evidence="5">KQZ6P-2</strain>
    </source>
</reference>
<dbReference type="FunFam" id="3.40.630.30:FF:000005">
    <property type="entry name" value="Ribosomal protein alanine acetyltransferase"/>
    <property type="match status" value="1"/>
</dbReference>
<evidence type="ECO:0000256" key="1">
    <source>
        <dbReference type="ARBA" id="ARBA00022679"/>
    </source>
</evidence>
<gene>
    <name evidence="5" type="ORF">MUG84_11365</name>
</gene>